<dbReference type="GeneID" id="25325042"/>
<feature type="transmembrane region" description="Helical" evidence="8">
    <location>
        <begin position="7"/>
        <end position="29"/>
    </location>
</feature>
<evidence type="ECO:0000256" key="8">
    <source>
        <dbReference type="SAM" id="Phobius"/>
    </source>
</evidence>
<dbReference type="HOGENOM" id="CLU_007948_1_0_1"/>
<dbReference type="InterPro" id="IPR004837">
    <property type="entry name" value="NaCa_Exmemb"/>
</dbReference>
<keyword evidence="6 8" id="KW-0472">Membrane</keyword>
<evidence type="ECO:0000313" key="11">
    <source>
        <dbReference type="Proteomes" id="UP000054342"/>
    </source>
</evidence>
<dbReference type="Gene3D" id="1.20.1420.30">
    <property type="entry name" value="NCX, central ion-binding region"/>
    <property type="match status" value="2"/>
</dbReference>
<evidence type="ECO:0000256" key="6">
    <source>
        <dbReference type="ARBA" id="ARBA00023136"/>
    </source>
</evidence>
<gene>
    <name evidence="10" type="ORF">PV05_03134</name>
</gene>
<evidence type="ECO:0000256" key="1">
    <source>
        <dbReference type="ARBA" id="ARBA00004141"/>
    </source>
</evidence>
<dbReference type="GO" id="GO:0006874">
    <property type="term" value="P:intracellular calcium ion homeostasis"/>
    <property type="evidence" value="ECO:0007669"/>
    <property type="project" value="TreeGrafter"/>
</dbReference>
<evidence type="ECO:0000256" key="7">
    <source>
        <dbReference type="SAM" id="MobiDB-lite"/>
    </source>
</evidence>
<keyword evidence="5 8" id="KW-1133">Transmembrane helix</keyword>
<feature type="compositionally biased region" description="Low complexity" evidence="7">
    <location>
        <begin position="185"/>
        <end position="201"/>
    </location>
</feature>
<reference evidence="10 11" key="1">
    <citation type="submission" date="2015-01" db="EMBL/GenBank/DDBJ databases">
        <title>The Genome Sequence of Exophiala xenobiotica CBS118157.</title>
        <authorList>
            <consortium name="The Broad Institute Genomics Platform"/>
            <person name="Cuomo C."/>
            <person name="de Hoog S."/>
            <person name="Gorbushina A."/>
            <person name="Stielow B."/>
            <person name="Teixiera M."/>
            <person name="Abouelleil A."/>
            <person name="Chapman S.B."/>
            <person name="Priest M."/>
            <person name="Young S.K."/>
            <person name="Wortman J."/>
            <person name="Nusbaum C."/>
            <person name="Birren B."/>
        </authorList>
    </citation>
    <scope>NUCLEOTIDE SEQUENCE [LARGE SCALE GENOMIC DNA]</scope>
    <source>
        <strain evidence="10 11">CBS 118157</strain>
    </source>
</reference>
<evidence type="ECO:0000256" key="4">
    <source>
        <dbReference type="ARBA" id="ARBA00022692"/>
    </source>
</evidence>
<dbReference type="PANTHER" id="PTHR10846">
    <property type="entry name" value="SODIUM/POTASSIUM/CALCIUM EXCHANGER"/>
    <property type="match status" value="1"/>
</dbReference>
<protein>
    <recommendedName>
        <fullName evidence="9">Sodium/calcium exchanger membrane region domain-containing protein</fullName>
    </recommendedName>
</protein>
<dbReference type="EMBL" id="KN847318">
    <property type="protein sequence ID" value="KIW58633.1"/>
    <property type="molecule type" value="Genomic_DNA"/>
</dbReference>
<dbReference type="InterPro" id="IPR044880">
    <property type="entry name" value="NCX_ion-bd_dom_sf"/>
</dbReference>
<keyword evidence="4 8" id="KW-0812">Transmembrane</keyword>
<feature type="transmembrane region" description="Helical" evidence="8">
    <location>
        <begin position="126"/>
        <end position="149"/>
    </location>
</feature>
<keyword evidence="3" id="KW-0813">Transport</keyword>
<dbReference type="Proteomes" id="UP000054342">
    <property type="component" value="Unassembled WGS sequence"/>
</dbReference>
<feature type="transmembrane region" description="Helical" evidence="8">
    <location>
        <begin position="246"/>
        <end position="267"/>
    </location>
</feature>
<feature type="compositionally biased region" description="Gly residues" evidence="7">
    <location>
        <begin position="205"/>
        <end position="216"/>
    </location>
</feature>
<name>A0A0D2ESE0_9EURO</name>
<evidence type="ECO:0000259" key="9">
    <source>
        <dbReference type="Pfam" id="PF01699"/>
    </source>
</evidence>
<dbReference type="OrthoDB" id="2127281at2759"/>
<feature type="transmembrane region" description="Helical" evidence="8">
    <location>
        <begin position="372"/>
        <end position="390"/>
    </location>
</feature>
<dbReference type="InterPro" id="IPR004481">
    <property type="entry name" value="K/Na/Ca-exchanger"/>
</dbReference>
<organism evidence="10 11">
    <name type="scientific">Exophiala xenobiotica</name>
    <dbReference type="NCBI Taxonomy" id="348802"/>
    <lineage>
        <taxon>Eukaryota</taxon>
        <taxon>Fungi</taxon>
        <taxon>Dikarya</taxon>
        <taxon>Ascomycota</taxon>
        <taxon>Pezizomycotina</taxon>
        <taxon>Eurotiomycetes</taxon>
        <taxon>Chaetothyriomycetidae</taxon>
        <taxon>Chaetothyriales</taxon>
        <taxon>Herpotrichiellaceae</taxon>
        <taxon>Exophiala</taxon>
    </lineage>
</organism>
<feature type="region of interest" description="Disordered" evidence="7">
    <location>
        <begin position="182"/>
        <end position="222"/>
    </location>
</feature>
<feature type="transmembrane region" description="Helical" evidence="8">
    <location>
        <begin position="85"/>
        <end position="105"/>
    </location>
</feature>
<feature type="transmembrane region" description="Helical" evidence="8">
    <location>
        <begin position="155"/>
        <end position="173"/>
    </location>
</feature>
<dbReference type="GO" id="GO:0005262">
    <property type="term" value="F:calcium channel activity"/>
    <property type="evidence" value="ECO:0007669"/>
    <property type="project" value="TreeGrafter"/>
</dbReference>
<dbReference type="PANTHER" id="PTHR10846:SF8">
    <property type="entry name" value="INNER MEMBRANE PROTEIN YRBG"/>
    <property type="match status" value="1"/>
</dbReference>
<feature type="domain" description="Sodium/calcium exchanger membrane region" evidence="9">
    <location>
        <begin position="251"/>
        <end position="387"/>
    </location>
</feature>
<keyword evidence="3" id="KW-0050">Antiport</keyword>
<evidence type="ECO:0000256" key="3">
    <source>
        <dbReference type="ARBA" id="ARBA00022449"/>
    </source>
</evidence>
<feature type="transmembrane region" description="Helical" evidence="8">
    <location>
        <begin position="350"/>
        <end position="366"/>
    </location>
</feature>
<proteinExistence type="inferred from homology"/>
<accession>A0A0D2ESE0</accession>
<dbReference type="RefSeq" id="XP_013319217.1">
    <property type="nucleotide sequence ID" value="XM_013463763.1"/>
</dbReference>
<evidence type="ECO:0000313" key="10">
    <source>
        <dbReference type="EMBL" id="KIW58633.1"/>
    </source>
</evidence>
<dbReference type="Pfam" id="PF01699">
    <property type="entry name" value="Na_Ca_ex"/>
    <property type="match status" value="2"/>
</dbReference>
<feature type="domain" description="Sodium/calcium exchanger membrane region" evidence="9">
    <location>
        <begin position="19"/>
        <end position="167"/>
    </location>
</feature>
<keyword evidence="11" id="KW-1185">Reference proteome</keyword>
<sequence>MTTPVRAAAGAADAILFPLCTFILSLYTLEHSTSLFITSTARLAQRLHVSETLISLLTAGAEWEELFVVIAALVQHRPRLALGNVLGSCVANILGAFSLGLLVQAQAQQNQNQNQNGITSFDASARLYATVLFTVTTAVVVLWGVGWLWTKVSGALLVLAFAIYVVGVGWSIYRGILDAPEDSDSYGNSDSGSESSSSPDSMPEGVGGGGGGGGGRADANARNDIDESESTALLNRRRQRQHYRCIIWDLGRLLVGFVALSMSGYLLSHSSRLLAARFNISETVFGATLLSFATTLPEKFVAVVSGARGHHGIMVANTVGSNIFLLTLCLGVTILGSASLAESASYAHEIFWVWASSASLTLAILVGSHRLVGVAMLIAYVTFLVLEFVLNRA</sequence>
<dbReference type="GO" id="GO:0005886">
    <property type="term" value="C:plasma membrane"/>
    <property type="evidence" value="ECO:0007669"/>
    <property type="project" value="TreeGrafter"/>
</dbReference>
<dbReference type="AlphaFoldDB" id="A0A0D2ESE0"/>
<evidence type="ECO:0000256" key="2">
    <source>
        <dbReference type="ARBA" id="ARBA00005364"/>
    </source>
</evidence>
<comment type="similarity">
    <text evidence="2">Belongs to the Ca(2+):cation antiporter (CaCA) (TC 2.A.19) family. SLC24A subfamily.</text>
</comment>
<comment type="subcellular location">
    <subcellularLocation>
        <location evidence="1">Membrane</location>
        <topology evidence="1">Multi-pass membrane protein</topology>
    </subcellularLocation>
</comment>
<dbReference type="GO" id="GO:0008273">
    <property type="term" value="F:calcium, potassium:sodium antiporter activity"/>
    <property type="evidence" value="ECO:0007669"/>
    <property type="project" value="TreeGrafter"/>
</dbReference>
<feature type="transmembrane region" description="Helical" evidence="8">
    <location>
        <begin position="323"/>
        <end position="341"/>
    </location>
</feature>
<evidence type="ECO:0000256" key="5">
    <source>
        <dbReference type="ARBA" id="ARBA00022989"/>
    </source>
</evidence>
<dbReference type="STRING" id="348802.A0A0D2ESE0"/>